<dbReference type="Proteomes" id="UP000030764">
    <property type="component" value="Unassembled WGS sequence"/>
</dbReference>
<proteinExistence type="predicted"/>
<reference evidence="1 2" key="1">
    <citation type="journal article" date="2014" name="Nat. Genet.">
        <title>Genome and transcriptome of the porcine whipworm Trichuris suis.</title>
        <authorList>
            <person name="Jex A.R."/>
            <person name="Nejsum P."/>
            <person name="Schwarz E.M."/>
            <person name="Hu L."/>
            <person name="Young N.D."/>
            <person name="Hall R.S."/>
            <person name="Korhonen P.K."/>
            <person name="Liao S."/>
            <person name="Thamsborg S."/>
            <person name="Xia J."/>
            <person name="Xu P."/>
            <person name="Wang S."/>
            <person name="Scheerlinck J.P."/>
            <person name="Hofmann A."/>
            <person name="Sternberg P.W."/>
            <person name="Wang J."/>
            <person name="Gasser R.B."/>
        </authorList>
    </citation>
    <scope>NUCLEOTIDE SEQUENCE [LARGE SCALE GENOMIC DNA]</scope>
    <source>
        <strain evidence="1">DCEP-RM93M</strain>
    </source>
</reference>
<organism evidence="1 2">
    <name type="scientific">Trichuris suis</name>
    <name type="common">pig whipworm</name>
    <dbReference type="NCBI Taxonomy" id="68888"/>
    <lineage>
        <taxon>Eukaryota</taxon>
        <taxon>Metazoa</taxon>
        <taxon>Ecdysozoa</taxon>
        <taxon>Nematoda</taxon>
        <taxon>Enoplea</taxon>
        <taxon>Dorylaimia</taxon>
        <taxon>Trichinellida</taxon>
        <taxon>Trichuridae</taxon>
        <taxon>Trichuris</taxon>
    </lineage>
</organism>
<evidence type="ECO:0000313" key="2">
    <source>
        <dbReference type="Proteomes" id="UP000030764"/>
    </source>
</evidence>
<sequence>LVKCFCKALKAQPFTAVVKQRRNGPYQPFTNLSTYLLHWFNMNAIKGMKDKDDGDPLTVVKKHDWQGYSSMDIKLTEHRHDLCKRGSEPWSYLKDEGEKMQDRRLARDNQWHN</sequence>
<dbReference type="AlphaFoldDB" id="A0A085LMV7"/>
<keyword evidence="2" id="KW-1185">Reference proteome</keyword>
<evidence type="ECO:0000313" key="1">
    <source>
        <dbReference type="EMBL" id="KFD46303.1"/>
    </source>
</evidence>
<feature type="non-terminal residue" evidence="1">
    <location>
        <position position="1"/>
    </location>
</feature>
<gene>
    <name evidence="1" type="ORF">M513_12811</name>
</gene>
<protein>
    <submittedName>
        <fullName evidence="1">Uncharacterized protein</fullName>
    </submittedName>
</protein>
<name>A0A085LMV7_9BILA</name>
<accession>A0A085LMV7</accession>
<dbReference type="EMBL" id="KL363379">
    <property type="protein sequence ID" value="KFD46303.1"/>
    <property type="molecule type" value="Genomic_DNA"/>
</dbReference>